<dbReference type="EMBL" id="RYZI01000527">
    <property type="protein sequence ID" value="RWA04721.1"/>
    <property type="molecule type" value="Genomic_DNA"/>
</dbReference>
<feature type="compositionally biased region" description="Low complexity" evidence="1">
    <location>
        <begin position="15"/>
        <end position="31"/>
    </location>
</feature>
<comment type="caution">
    <text evidence="2">The sequence shown here is derived from an EMBL/GenBank/DDBJ whole genome shotgun (WGS) entry which is preliminary data.</text>
</comment>
<proteinExistence type="predicted"/>
<protein>
    <submittedName>
        <fullName evidence="2">Uncharacterized protein</fullName>
    </submittedName>
</protein>
<organism evidence="2 3">
    <name type="scientific">Xylaria grammica</name>
    <dbReference type="NCBI Taxonomy" id="363999"/>
    <lineage>
        <taxon>Eukaryota</taxon>
        <taxon>Fungi</taxon>
        <taxon>Dikarya</taxon>
        <taxon>Ascomycota</taxon>
        <taxon>Pezizomycotina</taxon>
        <taxon>Sordariomycetes</taxon>
        <taxon>Xylariomycetidae</taxon>
        <taxon>Xylariales</taxon>
        <taxon>Xylariaceae</taxon>
        <taxon>Xylaria</taxon>
    </lineage>
</organism>
<keyword evidence="3" id="KW-1185">Reference proteome</keyword>
<evidence type="ECO:0000313" key="3">
    <source>
        <dbReference type="Proteomes" id="UP000286045"/>
    </source>
</evidence>
<sequence length="154" mass="17110">MPGIRIIISNKDMMSSTATHHTTSDGSSTRSANPHPSFLKKISRSVKRHLEPLKKLNYRDFVREAQFLPLFWHRHGHGTDHTVAMAEGNQDDGGSDSESSEFDVMSFFEDMMPLVEEDLPDLGDSELWEVLEALGALLEALGSLLVGLLTLCDV</sequence>
<evidence type="ECO:0000256" key="1">
    <source>
        <dbReference type="SAM" id="MobiDB-lite"/>
    </source>
</evidence>
<reference evidence="2 3" key="1">
    <citation type="submission" date="2018-12" db="EMBL/GenBank/DDBJ databases">
        <title>Draft genome sequence of Xylaria grammica IHI A82.</title>
        <authorList>
            <person name="Buettner E."/>
            <person name="Kellner H."/>
        </authorList>
    </citation>
    <scope>NUCLEOTIDE SEQUENCE [LARGE SCALE GENOMIC DNA]</scope>
    <source>
        <strain evidence="2 3">IHI A82</strain>
    </source>
</reference>
<dbReference type="AlphaFoldDB" id="A0A439CRK4"/>
<dbReference type="Proteomes" id="UP000286045">
    <property type="component" value="Unassembled WGS sequence"/>
</dbReference>
<name>A0A439CRK4_9PEZI</name>
<evidence type="ECO:0000313" key="2">
    <source>
        <dbReference type="EMBL" id="RWA04721.1"/>
    </source>
</evidence>
<gene>
    <name evidence="2" type="ORF">EKO27_g10386</name>
</gene>
<accession>A0A439CRK4</accession>
<feature type="region of interest" description="Disordered" evidence="1">
    <location>
        <begin position="9"/>
        <end position="37"/>
    </location>
</feature>